<evidence type="ECO:0000313" key="2">
    <source>
        <dbReference type="EMBL" id="MDR6238020.1"/>
    </source>
</evidence>
<dbReference type="Pfam" id="PF06228">
    <property type="entry name" value="ChuX_HutX"/>
    <property type="match status" value="1"/>
</dbReference>
<dbReference type="SUPFAM" id="SSF144064">
    <property type="entry name" value="Heme iron utilization protein-like"/>
    <property type="match status" value="1"/>
</dbReference>
<gene>
    <name evidence="2" type="ORF">HNQ88_000996</name>
</gene>
<feature type="domain" description="Haemin-degrading HemS/ChuX" evidence="1">
    <location>
        <begin position="222"/>
        <end position="353"/>
    </location>
</feature>
<evidence type="ECO:0000313" key="3">
    <source>
        <dbReference type="Proteomes" id="UP001185092"/>
    </source>
</evidence>
<protein>
    <submittedName>
        <fullName evidence="2">Hemin transport protein</fullName>
    </submittedName>
</protein>
<dbReference type="EMBL" id="JAVDQD010000001">
    <property type="protein sequence ID" value="MDR6238020.1"/>
    <property type="molecule type" value="Genomic_DNA"/>
</dbReference>
<dbReference type="CDD" id="cd16830">
    <property type="entry name" value="HemS-like_N"/>
    <property type="match status" value="1"/>
</dbReference>
<accession>A0AAE3XLA1</accession>
<organism evidence="2 3">
    <name type="scientific">Aureibacter tunicatorum</name>
    <dbReference type="NCBI Taxonomy" id="866807"/>
    <lineage>
        <taxon>Bacteria</taxon>
        <taxon>Pseudomonadati</taxon>
        <taxon>Bacteroidota</taxon>
        <taxon>Cytophagia</taxon>
        <taxon>Cytophagales</taxon>
        <taxon>Persicobacteraceae</taxon>
        <taxon>Aureibacter</taxon>
    </lineage>
</organism>
<dbReference type="InterPro" id="IPR007845">
    <property type="entry name" value="HemS/ChuX_dom"/>
</dbReference>
<dbReference type="InterPro" id="IPR053733">
    <property type="entry name" value="Heme_Transport_Util_sf"/>
</dbReference>
<dbReference type="GO" id="GO:0006826">
    <property type="term" value="P:iron ion transport"/>
    <property type="evidence" value="ECO:0007669"/>
    <property type="project" value="InterPro"/>
</dbReference>
<name>A0AAE3XLA1_9BACT</name>
<dbReference type="Proteomes" id="UP001185092">
    <property type="component" value="Unassembled WGS sequence"/>
</dbReference>
<evidence type="ECO:0000259" key="1">
    <source>
        <dbReference type="Pfam" id="PF05171"/>
    </source>
</evidence>
<reference evidence="2" key="1">
    <citation type="submission" date="2023-07" db="EMBL/GenBank/DDBJ databases">
        <title>Genomic Encyclopedia of Type Strains, Phase IV (KMG-IV): sequencing the most valuable type-strain genomes for metagenomic binning, comparative biology and taxonomic classification.</title>
        <authorList>
            <person name="Goeker M."/>
        </authorList>
    </citation>
    <scope>NUCLEOTIDE SEQUENCE</scope>
    <source>
        <strain evidence="2">DSM 26174</strain>
    </source>
</reference>
<comment type="caution">
    <text evidence="2">The sequence shown here is derived from an EMBL/GenBank/DDBJ whole genome shotgun (WGS) entry which is preliminary data.</text>
</comment>
<dbReference type="InterPro" id="IPR010413">
    <property type="entry name" value="HutX-like"/>
</dbReference>
<dbReference type="Gene3D" id="3.40.1570.10">
    <property type="entry name" value="HemS/ChuS/ChuX like domains"/>
    <property type="match status" value="2"/>
</dbReference>
<keyword evidence="3" id="KW-1185">Reference proteome</keyword>
<dbReference type="AlphaFoldDB" id="A0AAE3XLA1"/>
<proteinExistence type="predicted"/>
<dbReference type="CDD" id="cd16831">
    <property type="entry name" value="HemS-like_C"/>
    <property type="match status" value="1"/>
</dbReference>
<dbReference type="RefSeq" id="WP_309937491.1">
    <property type="nucleotide sequence ID" value="NZ_AP025305.1"/>
</dbReference>
<dbReference type="Pfam" id="PF05171">
    <property type="entry name" value="HemS"/>
    <property type="match status" value="1"/>
</dbReference>
<sequence>MENIVDNLQAKAEKIKKDWADLLNENPKLRIRDAANQLEASEAELLATKVDGENVIRLEGAWDEMVKRFPAFGQVMSITRSEGCVLEHKGAFEKIGVFGKGMHHMGQVIGPIETRLFFHSWKSAFAVKQPHVRGFQQSVQFFDKAGDAITKVYLKEKGDQEAFDNFISDYTSSNQDAHQAVEEMAEPATLALEEVDAEALTKGWDELQDTHDFFSLLRKHKAHRLDALKIVEGKHTYQIDPATLESMLNVASETQMPIMIFAGNRGNIQIHQDVVKKIFPMENWLNIMDPDFNMHLKTDLIDTAWVVKKPTKDGVVTSIELFDKDRTLICQFFGLRKPGSPEREDWRQVVSDLGQK</sequence>